<reference evidence="2 3" key="1">
    <citation type="journal article" date="2003" name="Genome Res.">
        <title>Comparative complete genome sequence analysis of the amino acid replacements responsible for the thermostability of Corynebacterium efficiens.</title>
        <authorList>
            <person name="Nishio Y."/>
            <person name="Nakamura Y."/>
            <person name="Kawarabayasi Y."/>
            <person name="Usuda Y."/>
            <person name="Kimura E."/>
            <person name="Sugimoto S."/>
            <person name="Matsui K."/>
            <person name="Yamagishi A."/>
            <person name="Kikuchi H."/>
            <person name="Ikeo K."/>
            <person name="Gojobori T."/>
        </authorList>
    </citation>
    <scope>NUCLEOTIDE SEQUENCE [LARGE SCALE GENOMIC DNA]</scope>
    <source>
        <strain evidence="3">DSM 44549 / YS-314 / AJ 12310 / JCM 11189 / NBRC 100395</strain>
    </source>
</reference>
<evidence type="ECO:0000256" key="1">
    <source>
        <dbReference type="SAM" id="MobiDB-lite"/>
    </source>
</evidence>
<dbReference type="HOGENOM" id="CLU_3215000_0_0_11"/>
<dbReference type="KEGG" id="cef:CE0151"/>
<accession>Q8FU70</accession>
<proteinExistence type="predicted"/>
<protein>
    <submittedName>
        <fullName evidence="2">Putative defensin</fullName>
    </submittedName>
</protein>
<organism evidence="2 3">
    <name type="scientific">Corynebacterium efficiens (strain DSM 44549 / YS-314 / AJ 12310 / JCM 11189 / NBRC 100395)</name>
    <dbReference type="NCBI Taxonomy" id="196164"/>
    <lineage>
        <taxon>Bacteria</taxon>
        <taxon>Bacillati</taxon>
        <taxon>Actinomycetota</taxon>
        <taxon>Actinomycetes</taxon>
        <taxon>Mycobacteriales</taxon>
        <taxon>Corynebacteriaceae</taxon>
        <taxon>Corynebacterium</taxon>
    </lineage>
</organism>
<sequence>MFFSDMTTTLVRSADAMGWSEKSNKNHRCGRDQGEYPEGKKYHP</sequence>
<keyword evidence="3" id="KW-1185">Reference proteome</keyword>
<evidence type="ECO:0000313" key="2">
    <source>
        <dbReference type="EMBL" id="BAC16961.1"/>
    </source>
</evidence>
<dbReference type="EMBL" id="BA000035">
    <property type="protein sequence ID" value="BAC16961.1"/>
    <property type="molecule type" value="Genomic_DNA"/>
</dbReference>
<name>Q8FU70_COREF</name>
<dbReference type="Proteomes" id="UP000001409">
    <property type="component" value="Chromosome"/>
</dbReference>
<evidence type="ECO:0000313" key="3">
    <source>
        <dbReference type="Proteomes" id="UP000001409"/>
    </source>
</evidence>
<feature type="compositionally biased region" description="Basic and acidic residues" evidence="1">
    <location>
        <begin position="29"/>
        <end position="44"/>
    </location>
</feature>
<dbReference type="AlphaFoldDB" id="Q8FU70"/>
<feature type="region of interest" description="Disordered" evidence="1">
    <location>
        <begin position="16"/>
        <end position="44"/>
    </location>
</feature>